<dbReference type="GO" id="GO:0005886">
    <property type="term" value="C:plasma membrane"/>
    <property type="evidence" value="ECO:0007669"/>
    <property type="project" value="UniProtKB-SubCell"/>
</dbReference>
<dbReference type="InterPro" id="IPR050833">
    <property type="entry name" value="Poly_Biosynth_Transport"/>
</dbReference>
<feature type="transmembrane region" description="Helical" evidence="6">
    <location>
        <begin position="343"/>
        <end position="364"/>
    </location>
</feature>
<dbReference type="EMBL" id="JPSL02000039">
    <property type="protein sequence ID" value="KGQ22399.2"/>
    <property type="molecule type" value="Genomic_DNA"/>
</dbReference>
<evidence type="ECO:0000256" key="4">
    <source>
        <dbReference type="ARBA" id="ARBA00022989"/>
    </source>
</evidence>
<keyword evidence="4 6" id="KW-1133">Transmembrane helix</keyword>
<evidence type="ECO:0000256" key="3">
    <source>
        <dbReference type="ARBA" id="ARBA00022692"/>
    </source>
</evidence>
<keyword evidence="5 6" id="KW-0472">Membrane</keyword>
<dbReference type="OrthoDB" id="9815702at2"/>
<feature type="transmembrane region" description="Helical" evidence="6">
    <location>
        <begin position="94"/>
        <end position="122"/>
    </location>
</feature>
<feature type="transmembrane region" description="Helical" evidence="6">
    <location>
        <begin position="181"/>
        <end position="203"/>
    </location>
</feature>
<dbReference type="STRING" id="276.THFILI_05740"/>
<protein>
    <submittedName>
        <fullName evidence="7">Transporter</fullName>
    </submittedName>
</protein>
<sequence length="426" mass="47141">MVLTNVMISMQRLFSSPLGRNLLYLYLVQGANYLFPLLTLPYLSRVLGPGGFGLLAVGQSLALYFQLLTDYNFVLSGTREVAKHREDPKALSRILSGVLGAKLLLVLPASLLALLALWLPVLQGQEKLVFSALFWAVAWGLSPVWFFQGLERMRRVALLELLTRALATLGVFLLVRGPEGVHLPLLLNGVAALGASLLGYFWLAREVGLALPRLGEAFAYLRLGWSLFFNRLAVSLFTAANPLILSLFVSPAQVGLYAGAVRLTKALLAMVEPWNRVFFSRFSHLLRHDPSRAYRLASRTTLVMLLLGVFGALIVAFLAPWAVRLLLGPGYEGAVPLMRILSLLLPLIALSFALGVQWMLAWGMDRAFNRVILSAGLLNFLLAPLFVLWFGVGGMAWATVLVEAWVTTGIVLQLHRERKLPWEVRR</sequence>
<feature type="transmembrane region" description="Helical" evidence="6">
    <location>
        <begin position="371"/>
        <end position="390"/>
    </location>
</feature>
<proteinExistence type="predicted"/>
<feature type="transmembrane region" description="Helical" evidence="6">
    <location>
        <begin position="156"/>
        <end position="175"/>
    </location>
</feature>
<feature type="transmembrane region" description="Helical" evidence="6">
    <location>
        <begin position="52"/>
        <end position="73"/>
    </location>
</feature>
<evidence type="ECO:0000313" key="7">
    <source>
        <dbReference type="EMBL" id="KGQ22399.2"/>
    </source>
</evidence>
<comment type="caution">
    <text evidence="7">The sequence shown here is derived from an EMBL/GenBank/DDBJ whole genome shotgun (WGS) entry which is preliminary data.</text>
</comment>
<keyword evidence="3 6" id="KW-0812">Transmembrane</keyword>
<evidence type="ECO:0000256" key="2">
    <source>
        <dbReference type="ARBA" id="ARBA00022475"/>
    </source>
</evidence>
<dbReference type="PANTHER" id="PTHR30250">
    <property type="entry name" value="PST FAMILY PREDICTED COLANIC ACID TRANSPORTER"/>
    <property type="match status" value="1"/>
</dbReference>
<dbReference type="AlphaFoldDB" id="A0A0A2XB40"/>
<evidence type="ECO:0000256" key="6">
    <source>
        <dbReference type="SAM" id="Phobius"/>
    </source>
</evidence>
<accession>A0A0A2XB40</accession>
<dbReference type="Pfam" id="PF01943">
    <property type="entry name" value="Polysacc_synt"/>
    <property type="match status" value="1"/>
</dbReference>
<dbReference type="PANTHER" id="PTHR30250:SF11">
    <property type="entry name" value="O-ANTIGEN TRANSPORTER-RELATED"/>
    <property type="match status" value="1"/>
</dbReference>
<dbReference type="Proteomes" id="UP000030364">
    <property type="component" value="Unassembled WGS sequence"/>
</dbReference>
<gene>
    <name evidence="7" type="ORF">THFILI_05740</name>
</gene>
<evidence type="ECO:0000256" key="5">
    <source>
        <dbReference type="ARBA" id="ARBA00023136"/>
    </source>
</evidence>
<comment type="subcellular location">
    <subcellularLocation>
        <location evidence="1">Cell membrane</location>
        <topology evidence="1">Multi-pass membrane protein</topology>
    </subcellularLocation>
</comment>
<evidence type="ECO:0000256" key="1">
    <source>
        <dbReference type="ARBA" id="ARBA00004651"/>
    </source>
</evidence>
<name>A0A0A2XB40_THEFI</name>
<keyword evidence="2" id="KW-1003">Cell membrane</keyword>
<feature type="transmembrane region" description="Helical" evidence="6">
    <location>
        <begin position="21"/>
        <end position="40"/>
    </location>
</feature>
<feature type="transmembrane region" description="Helical" evidence="6">
    <location>
        <begin position="128"/>
        <end position="147"/>
    </location>
</feature>
<dbReference type="InterPro" id="IPR002797">
    <property type="entry name" value="Polysacc_synth"/>
</dbReference>
<feature type="transmembrane region" description="Helical" evidence="6">
    <location>
        <begin position="396"/>
        <end position="415"/>
    </location>
</feature>
<organism evidence="7 8">
    <name type="scientific">Thermus filiformis</name>
    <dbReference type="NCBI Taxonomy" id="276"/>
    <lineage>
        <taxon>Bacteria</taxon>
        <taxon>Thermotogati</taxon>
        <taxon>Deinococcota</taxon>
        <taxon>Deinococci</taxon>
        <taxon>Thermales</taxon>
        <taxon>Thermaceae</taxon>
        <taxon>Thermus</taxon>
    </lineage>
</organism>
<evidence type="ECO:0000313" key="8">
    <source>
        <dbReference type="Proteomes" id="UP000030364"/>
    </source>
</evidence>
<feature type="transmembrane region" description="Helical" evidence="6">
    <location>
        <begin position="302"/>
        <end position="323"/>
    </location>
</feature>
<keyword evidence="8" id="KW-1185">Reference proteome</keyword>
<reference evidence="7 8" key="1">
    <citation type="journal article" date="2015" name="Genome Announc.">
        <title>Draft Genome Sequence of the Thermophile Thermus filiformis ATCC 43280, Producer of Carotenoid-(Di)glucoside-Branched Fatty Acid (Di)esters and Source of Hyperthermostable Enzymes of Biotechnological Interest.</title>
        <authorList>
            <person name="Mandelli F."/>
            <person name="Oliveira Ramires B."/>
            <person name="Couger M.B."/>
            <person name="Paixao D.A."/>
            <person name="Camilo C.M."/>
            <person name="Polikarpov I."/>
            <person name="Prade R."/>
            <person name="Riano-Pachon D.M."/>
            <person name="Squina F.M."/>
        </authorList>
    </citation>
    <scope>NUCLEOTIDE SEQUENCE [LARGE SCALE GENOMIC DNA]</scope>
    <source>
        <strain evidence="7 8">ATCC 43280</strain>
    </source>
</reference>